<dbReference type="InterPro" id="IPR033734">
    <property type="entry name" value="Jacalin-like_lectin_dom_plant"/>
</dbReference>
<dbReference type="Gene3D" id="2.100.10.30">
    <property type="entry name" value="Jacalin-like lectin domain"/>
    <property type="match status" value="4"/>
</dbReference>
<evidence type="ECO:0000256" key="1">
    <source>
        <dbReference type="ARBA" id="ARBA00006568"/>
    </source>
</evidence>
<dbReference type="PANTHER" id="PTHR47293:SF66">
    <property type="entry name" value="JACALIN-RELATED LECTIN 11-RELATED"/>
    <property type="match status" value="1"/>
</dbReference>
<evidence type="ECO:0000256" key="3">
    <source>
        <dbReference type="ARBA" id="ARBA00022737"/>
    </source>
</evidence>
<dbReference type="EMBL" id="JANJYJ010000004">
    <property type="protein sequence ID" value="KAK3219606.1"/>
    <property type="molecule type" value="Genomic_DNA"/>
</dbReference>
<name>A0AAE0E948_9ROSI</name>
<feature type="domain" description="Jacalin-type lectin" evidence="4">
    <location>
        <begin position="7"/>
        <end position="152"/>
    </location>
</feature>
<dbReference type="CDD" id="cd09612">
    <property type="entry name" value="Jacalin"/>
    <property type="match status" value="4"/>
</dbReference>
<sequence>MACDQSLIKVGAWGGSGGCEWSYVPKGGITEIEISSGWVIDALCFKGINENSIRECSQKFGGGGGGTRIITIDWPREYLTSISGIKNDHFGRTVVESLYFKTNLNKYGPFGGTNPNRPKGSPFNVPLEDREIAGFFGRASDFIDAIGVYQKGPSIPIVTIKGSTSCSQDQSLIKVGAWGGSGGCEWTYVAKGGITEIEISSGWVIDSLSFKGINENSVLESSRKFGGGGGGTKIITIDWPREYLTSISGIKNDHWGRTIVESLYFKTNLNKYGPFGGTNPNRPKGSPFNVPLEDREIAGFFGRASDFIDAIGVYQKGPSIPIVTIKGSTTCSQDQSLIKVGAWGGSGGCEWSYVPKGGITEIEISSGSVIDSLSFKGINENSVLESSRKFGGGGGGTSIITIDWPREYLTSISGIKNDHWGRTVVETLYFRTNLNNYGPFGGTNPDRPVGSPFNVPLEDREIAGFFGRASDFIDAIGVYWKGPSIPIVTVKANVGITMNMDLPREVGPWGGNKGKSWDDGLLGGIQQIDVHVGNGVVHAIQCRYHGRDGKLVLSKKHGGGGASKVYKIELENHSSEYLVGITGFYGPIDGNCCLEVVRSVSFYTNKGKYGPFGSEIGTFFNSPVSNAKVVGFHGRSGQYLDAIGVHVQYS</sequence>
<dbReference type="FunFam" id="2.100.10.30:FF:000001">
    <property type="entry name" value="Jacalin-related lectin 33"/>
    <property type="match status" value="1"/>
</dbReference>
<comment type="similarity">
    <text evidence="1">Belongs to the jacalin lectin family.</text>
</comment>
<dbReference type="GO" id="GO:0030246">
    <property type="term" value="F:carbohydrate binding"/>
    <property type="evidence" value="ECO:0007669"/>
    <property type="project" value="UniProtKB-KW"/>
</dbReference>
<reference evidence="5" key="1">
    <citation type="journal article" date="2023" name="Plant J.">
        <title>Genome sequences and population genomics provide insights into the demographic history, inbreeding, and mutation load of two 'living fossil' tree species of Dipteronia.</title>
        <authorList>
            <person name="Feng Y."/>
            <person name="Comes H.P."/>
            <person name="Chen J."/>
            <person name="Zhu S."/>
            <person name="Lu R."/>
            <person name="Zhang X."/>
            <person name="Li P."/>
            <person name="Qiu J."/>
            <person name="Olsen K.M."/>
            <person name="Qiu Y."/>
        </authorList>
    </citation>
    <scope>NUCLEOTIDE SEQUENCE</scope>
    <source>
        <strain evidence="5">NBL</strain>
    </source>
</reference>
<feature type="domain" description="Jacalin-type lectin" evidence="4">
    <location>
        <begin position="503"/>
        <end position="649"/>
    </location>
</feature>
<dbReference type="SUPFAM" id="SSF51101">
    <property type="entry name" value="Mannose-binding lectins"/>
    <property type="match status" value="4"/>
</dbReference>
<dbReference type="Pfam" id="PF01419">
    <property type="entry name" value="Jacalin"/>
    <property type="match status" value="4"/>
</dbReference>
<keyword evidence="6" id="KW-1185">Reference proteome</keyword>
<dbReference type="InterPro" id="IPR001229">
    <property type="entry name" value="Jacalin-like_lectin_dom"/>
</dbReference>
<dbReference type="PANTHER" id="PTHR47293">
    <property type="entry name" value="JACALIN-RELATED LECTIN 3"/>
    <property type="match status" value="1"/>
</dbReference>
<dbReference type="PROSITE" id="PS51752">
    <property type="entry name" value="JACALIN_LECTIN"/>
    <property type="match status" value="4"/>
</dbReference>
<comment type="caution">
    <text evidence="5">The sequence shown here is derived from an EMBL/GenBank/DDBJ whole genome shotgun (WGS) entry which is preliminary data.</text>
</comment>
<keyword evidence="3" id="KW-0677">Repeat</keyword>
<feature type="domain" description="Jacalin-type lectin" evidence="4">
    <location>
        <begin position="172"/>
        <end position="317"/>
    </location>
</feature>
<protein>
    <recommendedName>
        <fullName evidence="4">Jacalin-type lectin domain-containing protein</fullName>
    </recommendedName>
</protein>
<dbReference type="InterPro" id="IPR036404">
    <property type="entry name" value="Jacalin-like_lectin_dom_sf"/>
</dbReference>
<proteinExistence type="inferred from homology"/>
<organism evidence="5 6">
    <name type="scientific">Dipteronia sinensis</name>
    <dbReference type="NCBI Taxonomy" id="43782"/>
    <lineage>
        <taxon>Eukaryota</taxon>
        <taxon>Viridiplantae</taxon>
        <taxon>Streptophyta</taxon>
        <taxon>Embryophyta</taxon>
        <taxon>Tracheophyta</taxon>
        <taxon>Spermatophyta</taxon>
        <taxon>Magnoliopsida</taxon>
        <taxon>eudicotyledons</taxon>
        <taxon>Gunneridae</taxon>
        <taxon>Pentapetalae</taxon>
        <taxon>rosids</taxon>
        <taxon>malvids</taxon>
        <taxon>Sapindales</taxon>
        <taxon>Sapindaceae</taxon>
        <taxon>Hippocastanoideae</taxon>
        <taxon>Acereae</taxon>
        <taxon>Dipteronia</taxon>
    </lineage>
</organism>
<evidence type="ECO:0000313" key="5">
    <source>
        <dbReference type="EMBL" id="KAK3219606.1"/>
    </source>
</evidence>
<accession>A0AAE0E948</accession>
<evidence type="ECO:0000256" key="2">
    <source>
        <dbReference type="ARBA" id="ARBA00022734"/>
    </source>
</evidence>
<evidence type="ECO:0000313" key="6">
    <source>
        <dbReference type="Proteomes" id="UP001281410"/>
    </source>
</evidence>
<dbReference type="SMART" id="SM00915">
    <property type="entry name" value="Jacalin"/>
    <property type="match status" value="4"/>
</dbReference>
<gene>
    <name evidence="5" type="ORF">Dsin_013576</name>
</gene>
<evidence type="ECO:0000259" key="4">
    <source>
        <dbReference type="PROSITE" id="PS51752"/>
    </source>
</evidence>
<dbReference type="AlphaFoldDB" id="A0AAE0E948"/>
<feature type="domain" description="Jacalin-type lectin" evidence="4">
    <location>
        <begin position="337"/>
        <end position="482"/>
    </location>
</feature>
<dbReference type="Proteomes" id="UP001281410">
    <property type="component" value="Unassembled WGS sequence"/>
</dbReference>
<keyword evidence="2" id="KW-0430">Lectin</keyword>